<protein>
    <recommendedName>
        <fullName evidence="1">Spermatogenesis-associated protein 20-like TRX domain-containing protein</fullName>
    </recommendedName>
</protein>
<comment type="caution">
    <text evidence="2">The sequence shown here is derived from an EMBL/GenBank/DDBJ whole genome shotgun (WGS) entry which is preliminary data.</text>
</comment>
<dbReference type="EMBL" id="JAHRIN010071689">
    <property type="protein sequence ID" value="MEQ2216698.1"/>
    <property type="molecule type" value="Genomic_DNA"/>
</dbReference>
<keyword evidence="3" id="KW-1185">Reference proteome</keyword>
<name>A0ABV0SAN1_9TELE</name>
<evidence type="ECO:0000313" key="3">
    <source>
        <dbReference type="Proteomes" id="UP001434883"/>
    </source>
</evidence>
<dbReference type="Proteomes" id="UP001434883">
    <property type="component" value="Unassembled WGS sequence"/>
</dbReference>
<dbReference type="Gene3D" id="3.40.30.10">
    <property type="entry name" value="Glutaredoxin"/>
    <property type="match status" value="1"/>
</dbReference>
<sequence length="142" mass="16299">MERECFEDKEIGKILSDNFVCIKLDREERPDVDKVYMTFVQWQYNRATLESSGQRIIDALKKGTTITANPGESPPLAPDVANRCFQQLAHSYEEEYGGFRDAPKFPSPGRLTRSQSALQPVFWLQQLSRDTRDNWKGNTPSP</sequence>
<proteinExistence type="predicted"/>
<gene>
    <name evidence="2" type="ORF">XENOCAPTIV_020677</name>
</gene>
<organism evidence="2 3">
    <name type="scientific">Xenoophorus captivus</name>
    <dbReference type="NCBI Taxonomy" id="1517983"/>
    <lineage>
        <taxon>Eukaryota</taxon>
        <taxon>Metazoa</taxon>
        <taxon>Chordata</taxon>
        <taxon>Craniata</taxon>
        <taxon>Vertebrata</taxon>
        <taxon>Euteleostomi</taxon>
        <taxon>Actinopterygii</taxon>
        <taxon>Neopterygii</taxon>
        <taxon>Teleostei</taxon>
        <taxon>Neoteleostei</taxon>
        <taxon>Acanthomorphata</taxon>
        <taxon>Ovalentaria</taxon>
        <taxon>Atherinomorphae</taxon>
        <taxon>Cyprinodontiformes</taxon>
        <taxon>Goodeidae</taxon>
        <taxon>Xenoophorus</taxon>
    </lineage>
</organism>
<dbReference type="InterPro" id="IPR004879">
    <property type="entry name" value="Ssp411-like_TRX"/>
</dbReference>
<dbReference type="PANTHER" id="PTHR42899:SF1">
    <property type="entry name" value="SPERMATOGENESIS-ASSOCIATED PROTEIN 20"/>
    <property type="match status" value="1"/>
</dbReference>
<dbReference type="InterPro" id="IPR024705">
    <property type="entry name" value="Ssp411"/>
</dbReference>
<accession>A0ABV0SAN1</accession>
<reference evidence="2 3" key="1">
    <citation type="submission" date="2021-06" db="EMBL/GenBank/DDBJ databases">
        <authorList>
            <person name="Palmer J.M."/>
        </authorList>
    </citation>
    <scope>NUCLEOTIDE SEQUENCE [LARGE SCALE GENOMIC DNA]</scope>
    <source>
        <strain evidence="2 3">XC_2019</strain>
        <tissue evidence="2">Muscle</tissue>
    </source>
</reference>
<evidence type="ECO:0000313" key="2">
    <source>
        <dbReference type="EMBL" id="MEQ2216698.1"/>
    </source>
</evidence>
<dbReference type="Pfam" id="PF03190">
    <property type="entry name" value="Thioredox_DsbH"/>
    <property type="match status" value="1"/>
</dbReference>
<evidence type="ECO:0000259" key="1">
    <source>
        <dbReference type="Pfam" id="PF03190"/>
    </source>
</evidence>
<dbReference type="PANTHER" id="PTHR42899">
    <property type="entry name" value="SPERMATOGENESIS-ASSOCIATED PROTEIN 20"/>
    <property type="match status" value="1"/>
</dbReference>
<feature type="domain" description="Spermatogenesis-associated protein 20-like TRX" evidence="1">
    <location>
        <begin position="1"/>
        <end position="44"/>
    </location>
</feature>